<dbReference type="Proteomes" id="UP001168528">
    <property type="component" value="Unassembled WGS sequence"/>
</dbReference>
<dbReference type="PANTHER" id="PTHR33885:SF3">
    <property type="entry name" value="PHAGE SHOCK PROTEIN C"/>
    <property type="match status" value="1"/>
</dbReference>
<proteinExistence type="predicted"/>
<feature type="region of interest" description="Disordered" evidence="6">
    <location>
        <begin position="108"/>
        <end position="128"/>
    </location>
</feature>
<feature type="transmembrane region" description="Helical" evidence="7">
    <location>
        <begin position="340"/>
        <end position="363"/>
    </location>
</feature>
<dbReference type="InterPro" id="IPR054321">
    <property type="entry name" value="PspC-rel_TM"/>
</dbReference>
<evidence type="ECO:0000256" key="4">
    <source>
        <dbReference type="ARBA" id="ARBA00022989"/>
    </source>
</evidence>
<feature type="transmembrane region" description="Helical" evidence="7">
    <location>
        <begin position="310"/>
        <end position="333"/>
    </location>
</feature>
<evidence type="ECO:0000256" key="2">
    <source>
        <dbReference type="ARBA" id="ARBA00022475"/>
    </source>
</evidence>
<evidence type="ECO:0000256" key="1">
    <source>
        <dbReference type="ARBA" id="ARBA00004162"/>
    </source>
</evidence>
<sequence>MKKTISINISGIIFHIEEDGYEKLRNYLSTIGRYFSTYEDNKEIIADIESRIAEIFLTKLNPGKQVITLEDVDMLIVKMGNISDFAAIEEEENHARASANTAYATSGSYTNSGENTAGPGAETTSTAGPKRLYRDLTRKVAGGVASGIANYFNIDPLWIRLLFVGTFFDLFFLPGSLSGVSLITYIVLWVVTPGSATLPEDKAVKKLYRNPDKKVISGVAGGIAAYFGIDETIIRLMFVLSVVFFGTGLLLYFILWAIVPEAKTITEKMQMQGEPVTLSNIEHNIKKNFEANENGEESTLLKILLFPFRLVAIVFGAIIKAVGPLTMFILAMIRVSAGVLLIVISVAFIISLVTVLGVGLGLINTYEFVNLGELPLELLRNSFPVVGLISLFVLAFIPAFTIGQLGTSLIAKKSTISAPFGWTLFGLWIVALITTGVTVPAYAGQFSTRGYYETTSDFTIGNKILYLDLREAGNETYDNTSLVLEPYEGNVPRLVQKFEARGRNRQDAINNAKTIQYTVTQKDSVLLFDENFTFSQDAKFRAQSLKLILYIPYNQLFTIDEKLQNILDMYGYNYDNSKTKLLKYVKGEGLICTNCLDNENLVAGEIKTGRDGNIREFSLRDFDRLNIGSAFRVHVTQGDNYLVRISGDKEDIEDIRARVRDGELEVFYNNKFDIFNWNVNRDRIRVDITMPTLAGVHFHGASESYIQGFGDEQHTGNTVDVQVSGAAKSVIDIAAHKISADLNGAAELELKGRTEVLEAEVSSAARLRAFDLVAGEVDVDVSSSGLAEVHANEKLIAEASSAGKVRYRGEAKVTSEVSSAGSVSKE</sequence>
<keyword evidence="13" id="KW-1185">Reference proteome</keyword>
<feature type="domain" description="Phage shock protein PspC N-terminal" evidence="8">
    <location>
        <begin position="205"/>
        <end position="262"/>
    </location>
</feature>
<keyword evidence="5 7" id="KW-0472">Membrane</keyword>
<keyword evidence="4 7" id="KW-1133">Transmembrane helix</keyword>
<evidence type="ECO:0000256" key="3">
    <source>
        <dbReference type="ARBA" id="ARBA00022692"/>
    </source>
</evidence>
<comment type="caution">
    <text evidence="12">The sequence shown here is derived from an EMBL/GenBank/DDBJ whole genome shotgun (WGS) entry which is preliminary data.</text>
</comment>
<dbReference type="EMBL" id="JAUKPO010000005">
    <property type="protein sequence ID" value="MDO1446823.1"/>
    <property type="molecule type" value="Genomic_DNA"/>
</dbReference>
<evidence type="ECO:0000259" key="9">
    <source>
        <dbReference type="Pfam" id="PF10988"/>
    </source>
</evidence>
<feature type="domain" description="PspC-related transmembrane region" evidence="10">
    <location>
        <begin position="304"/>
        <end position="446"/>
    </location>
</feature>
<evidence type="ECO:0000259" key="11">
    <source>
        <dbReference type="Pfam" id="PF22744"/>
    </source>
</evidence>
<dbReference type="Pfam" id="PF10988">
    <property type="entry name" value="DUF2807"/>
    <property type="match status" value="1"/>
</dbReference>
<evidence type="ECO:0000259" key="10">
    <source>
        <dbReference type="Pfam" id="PF22571"/>
    </source>
</evidence>
<dbReference type="InterPro" id="IPR052027">
    <property type="entry name" value="PspC"/>
</dbReference>
<feature type="domain" description="PspC-related ToastRack" evidence="11">
    <location>
        <begin position="479"/>
        <end position="597"/>
    </location>
</feature>
<organism evidence="12 13">
    <name type="scientific">Rhodocytophaga aerolata</name>
    <dbReference type="NCBI Taxonomy" id="455078"/>
    <lineage>
        <taxon>Bacteria</taxon>
        <taxon>Pseudomonadati</taxon>
        <taxon>Bacteroidota</taxon>
        <taxon>Cytophagia</taxon>
        <taxon>Cytophagales</taxon>
        <taxon>Rhodocytophagaceae</taxon>
        <taxon>Rhodocytophaga</taxon>
    </lineage>
</organism>
<dbReference type="RefSeq" id="WP_302037628.1">
    <property type="nucleotide sequence ID" value="NZ_JAUKPO010000005.1"/>
</dbReference>
<protein>
    <submittedName>
        <fullName evidence="12">PspC domain-containing protein</fullName>
    </submittedName>
</protein>
<evidence type="ECO:0000256" key="7">
    <source>
        <dbReference type="SAM" id="Phobius"/>
    </source>
</evidence>
<reference evidence="12" key="1">
    <citation type="submission" date="2023-07" db="EMBL/GenBank/DDBJ databases">
        <title>The genome sequence of Rhodocytophaga aerolata KACC 12507.</title>
        <authorList>
            <person name="Zhang X."/>
        </authorList>
    </citation>
    <scope>NUCLEOTIDE SEQUENCE</scope>
    <source>
        <strain evidence="12">KACC 12507</strain>
    </source>
</reference>
<dbReference type="Pfam" id="PF04024">
    <property type="entry name" value="PspC"/>
    <property type="match status" value="2"/>
</dbReference>
<feature type="domain" description="Putative auto-transporter adhesin head GIN" evidence="9">
    <location>
        <begin position="621"/>
        <end position="811"/>
    </location>
</feature>
<evidence type="ECO:0000259" key="8">
    <source>
        <dbReference type="Pfam" id="PF04024"/>
    </source>
</evidence>
<feature type="transmembrane region" description="Helical" evidence="7">
    <location>
        <begin position="236"/>
        <end position="259"/>
    </location>
</feature>
<feature type="domain" description="Phage shock protein PspC N-terminal" evidence="8">
    <location>
        <begin position="130"/>
        <end position="193"/>
    </location>
</feature>
<dbReference type="PANTHER" id="PTHR33885">
    <property type="entry name" value="PHAGE SHOCK PROTEIN C"/>
    <property type="match status" value="1"/>
</dbReference>
<dbReference type="InterPro" id="IPR007168">
    <property type="entry name" value="Phageshock_PspC_N"/>
</dbReference>
<dbReference type="InterPro" id="IPR054319">
    <property type="entry name" value="PspC-rel_ToastRack"/>
</dbReference>
<evidence type="ECO:0000256" key="6">
    <source>
        <dbReference type="SAM" id="MobiDB-lite"/>
    </source>
</evidence>
<accession>A0ABT8R413</accession>
<evidence type="ECO:0000313" key="12">
    <source>
        <dbReference type="EMBL" id="MDO1446823.1"/>
    </source>
</evidence>
<dbReference type="Pfam" id="PF22744">
    <property type="entry name" value="Toast-rack_PspC-Cterm"/>
    <property type="match status" value="1"/>
</dbReference>
<dbReference type="Gene3D" id="2.160.20.120">
    <property type="match status" value="1"/>
</dbReference>
<dbReference type="Pfam" id="PF22571">
    <property type="entry name" value="LiaI-LiaF-TM_PspC"/>
    <property type="match status" value="1"/>
</dbReference>
<dbReference type="InterPro" id="IPR021255">
    <property type="entry name" value="DUF2807"/>
</dbReference>
<keyword evidence="2" id="KW-1003">Cell membrane</keyword>
<gene>
    <name evidence="12" type="ORF">Q0590_11200</name>
</gene>
<evidence type="ECO:0000256" key="5">
    <source>
        <dbReference type="ARBA" id="ARBA00023136"/>
    </source>
</evidence>
<feature type="transmembrane region" description="Helical" evidence="7">
    <location>
        <begin position="383"/>
        <end position="410"/>
    </location>
</feature>
<comment type="subcellular location">
    <subcellularLocation>
        <location evidence="1">Cell membrane</location>
        <topology evidence="1">Single-pass membrane protein</topology>
    </subcellularLocation>
</comment>
<feature type="transmembrane region" description="Helical" evidence="7">
    <location>
        <begin position="422"/>
        <end position="443"/>
    </location>
</feature>
<name>A0ABT8R413_9BACT</name>
<keyword evidence="3 7" id="KW-0812">Transmembrane</keyword>
<evidence type="ECO:0000313" key="13">
    <source>
        <dbReference type="Proteomes" id="UP001168528"/>
    </source>
</evidence>
<feature type="transmembrane region" description="Helical" evidence="7">
    <location>
        <begin position="161"/>
        <end position="191"/>
    </location>
</feature>